<dbReference type="PANTHER" id="PTHR18901:SF38">
    <property type="entry name" value="PSEUDOURIDINE-5'-PHOSPHATASE"/>
    <property type="match status" value="1"/>
</dbReference>
<dbReference type="InterPro" id="IPR036412">
    <property type="entry name" value="HAD-like_sf"/>
</dbReference>
<dbReference type="InterPro" id="IPR006439">
    <property type="entry name" value="HAD-SF_hydro_IA"/>
</dbReference>
<dbReference type="InterPro" id="IPR023214">
    <property type="entry name" value="HAD_sf"/>
</dbReference>
<dbReference type="InterPro" id="IPR041492">
    <property type="entry name" value="HAD_2"/>
</dbReference>
<dbReference type="Gene3D" id="3.40.50.1000">
    <property type="entry name" value="HAD superfamily/HAD-like"/>
    <property type="match status" value="1"/>
</dbReference>
<dbReference type="Pfam" id="PF13419">
    <property type="entry name" value="HAD_2"/>
    <property type="match status" value="1"/>
</dbReference>
<dbReference type="InterPro" id="IPR023198">
    <property type="entry name" value="PGP-like_dom2"/>
</dbReference>
<organism evidence="1 2">
    <name type="scientific">Gigaspora margarita</name>
    <dbReference type="NCBI Taxonomy" id="4874"/>
    <lineage>
        <taxon>Eukaryota</taxon>
        <taxon>Fungi</taxon>
        <taxon>Fungi incertae sedis</taxon>
        <taxon>Mucoromycota</taxon>
        <taxon>Glomeromycotina</taxon>
        <taxon>Glomeromycetes</taxon>
        <taxon>Diversisporales</taxon>
        <taxon>Gigasporaceae</taxon>
        <taxon>Gigaspora</taxon>
    </lineage>
</organism>
<dbReference type="Proteomes" id="UP000789901">
    <property type="component" value="Unassembled WGS sequence"/>
</dbReference>
<proteinExistence type="predicted"/>
<name>A0ABN7V4U8_GIGMA</name>
<reference evidence="1 2" key="1">
    <citation type="submission" date="2021-06" db="EMBL/GenBank/DDBJ databases">
        <authorList>
            <person name="Kallberg Y."/>
            <person name="Tangrot J."/>
            <person name="Rosling A."/>
        </authorList>
    </citation>
    <scope>NUCLEOTIDE SEQUENCE [LARGE SCALE GENOMIC DNA]</scope>
    <source>
        <strain evidence="1 2">120-4 pot B 10/14</strain>
    </source>
</reference>
<evidence type="ECO:0000313" key="1">
    <source>
        <dbReference type="EMBL" id="CAG8723150.1"/>
    </source>
</evidence>
<dbReference type="EMBL" id="CAJVQB010008790">
    <property type="protein sequence ID" value="CAG8723150.1"/>
    <property type="molecule type" value="Genomic_DNA"/>
</dbReference>
<dbReference type="PANTHER" id="PTHR18901">
    <property type="entry name" value="2-DEOXYGLUCOSE-6-PHOSPHATE PHOSPHATASE 2"/>
    <property type="match status" value="1"/>
</dbReference>
<comment type="caution">
    <text evidence="1">The sequence shown here is derived from an EMBL/GenBank/DDBJ whole genome shotgun (WGS) entry which is preliminary data.</text>
</comment>
<accession>A0ABN7V4U8</accession>
<keyword evidence="2" id="KW-1185">Reference proteome</keyword>
<sequence>MAKTSTDLLISTNGEGKNIDPVVTHCIFDLDAEMFAKFGKTYTLQQWSRAKGLKDGSAAFFINETGINMTVDEFHKERYEINLKKYPFAKLMPGVMRLVTHLKKHRIPMAIASNSFRKFVNVKTSVNRELFNMFDNVTCGDDVKNLKPAPDLFLAACEAIGNPPTNQCLVFEDSIKGIKAAKNANMKVIWVPNPMVAELYPDINGADEIIFSLNDFDPAKYGLPPFDEESNSA</sequence>
<evidence type="ECO:0000313" key="2">
    <source>
        <dbReference type="Proteomes" id="UP000789901"/>
    </source>
</evidence>
<dbReference type="SUPFAM" id="SSF56784">
    <property type="entry name" value="HAD-like"/>
    <property type="match status" value="1"/>
</dbReference>
<dbReference type="Gene3D" id="1.10.150.240">
    <property type="entry name" value="Putative phosphatase, domain 2"/>
    <property type="match status" value="1"/>
</dbReference>
<dbReference type="NCBIfam" id="TIGR01509">
    <property type="entry name" value="HAD-SF-IA-v3"/>
    <property type="match status" value="1"/>
</dbReference>
<gene>
    <name evidence="1" type="ORF">GMARGA_LOCUS13697</name>
</gene>
<protein>
    <submittedName>
        <fullName evidence="1">24903_t:CDS:1</fullName>
    </submittedName>
</protein>